<sequence>MRRLRVSTSILMALAFGALLSFSSMQQVSSQQQLPTPNQILEHEAQVELGLAEGSLKQPGVSGGVVTTYREMTDRLSVQPGRAGPSGPKRTVGCSSSFPGEFKNVKASQDCSLRRQAEEFIVFNPTDPDNIVAGQNDSRLGFNHCGIDSSFDRGRTWGDMTPPFWQFMLLDGHVADAGSDPAITFDADGNAYFTCIIFDAVAAANAIVVAKSNKEFGGSFFHSPANITFQTYRTLPLGVVATDTDPTVANDKEFINADRNPGSPKKNNVYVTWTRFSGGHSPIYFSQSTDGGATWSPGVEIDGSNLAICTSPVAGPCNDNQGSWPEVGPDGTLYVFFGNTNTPGVGINQIVMVKCPGSADCLTVANWTSPVKVADLIGTHPRQTGSNPVTGCPGGRRCLPPNGYRVPEITSITGRVDPTNPSRLFVTWADFRNGGPPCNTGSTATSVPPCNNDVFLAVSTNGGTTWGSPIDVTPAIQFGPSAQWQPWNAMGPDGTLYVAYYDRHYGDCEFTGCNDITLAVTRDQGATFAYHRITTASMPNLVVANNPLQAGFLGDYMGIDANSFGAGIVWGDTRGRDGAVDEDMYFAFFPAGKH</sequence>
<comment type="caution">
    <text evidence="2">The sequence shown here is derived from an EMBL/GenBank/DDBJ whole genome shotgun (WGS) entry which is preliminary data.</text>
</comment>
<evidence type="ECO:0000256" key="1">
    <source>
        <dbReference type="SAM" id="SignalP"/>
    </source>
</evidence>
<dbReference type="SUPFAM" id="SSF50939">
    <property type="entry name" value="Sialidases"/>
    <property type="match status" value="2"/>
</dbReference>
<feature type="chain" id="PRO_5021737868" evidence="1">
    <location>
        <begin position="27"/>
        <end position="594"/>
    </location>
</feature>
<gene>
    <name evidence="2" type="ORF">E6G99_09960</name>
</gene>
<name>A0A537LB89_9BACT</name>
<dbReference type="EMBL" id="VBAJ01000252">
    <property type="protein sequence ID" value="TMJ05166.1"/>
    <property type="molecule type" value="Genomic_DNA"/>
</dbReference>
<dbReference type="CDD" id="cd15482">
    <property type="entry name" value="Sialidase_non-viral"/>
    <property type="match status" value="1"/>
</dbReference>
<organism evidence="2 3">
    <name type="scientific">Candidatus Segetimicrobium genomatis</name>
    <dbReference type="NCBI Taxonomy" id="2569760"/>
    <lineage>
        <taxon>Bacteria</taxon>
        <taxon>Bacillati</taxon>
        <taxon>Candidatus Sysuimicrobiota</taxon>
        <taxon>Candidatus Sysuimicrobiia</taxon>
        <taxon>Candidatus Sysuimicrobiales</taxon>
        <taxon>Candidatus Segetimicrobiaceae</taxon>
        <taxon>Candidatus Segetimicrobium</taxon>
    </lineage>
</organism>
<protein>
    <submittedName>
        <fullName evidence="2">Exo-alpha-sialidase</fullName>
    </submittedName>
</protein>
<evidence type="ECO:0000313" key="2">
    <source>
        <dbReference type="EMBL" id="TMJ05166.1"/>
    </source>
</evidence>
<dbReference type="Gene3D" id="2.120.10.10">
    <property type="match status" value="1"/>
</dbReference>
<keyword evidence="1" id="KW-0732">Signal</keyword>
<accession>A0A537LB89</accession>
<evidence type="ECO:0000313" key="3">
    <source>
        <dbReference type="Proteomes" id="UP000318661"/>
    </source>
</evidence>
<dbReference type="InterPro" id="IPR036278">
    <property type="entry name" value="Sialidase_sf"/>
</dbReference>
<proteinExistence type="predicted"/>
<dbReference type="AlphaFoldDB" id="A0A537LB89"/>
<reference evidence="2 3" key="1">
    <citation type="journal article" date="2019" name="Nat. Microbiol.">
        <title>Mediterranean grassland soil C-N compound turnover is dependent on rainfall and depth, and is mediated by genomically divergent microorganisms.</title>
        <authorList>
            <person name="Diamond S."/>
            <person name="Andeer P.F."/>
            <person name="Li Z."/>
            <person name="Crits-Christoph A."/>
            <person name="Burstein D."/>
            <person name="Anantharaman K."/>
            <person name="Lane K.R."/>
            <person name="Thomas B.C."/>
            <person name="Pan C."/>
            <person name="Northen T.R."/>
            <person name="Banfield J.F."/>
        </authorList>
    </citation>
    <scope>NUCLEOTIDE SEQUENCE [LARGE SCALE GENOMIC DNA]</scope>
    <source>
        <strain evidence="2">NP_2</strain>
    </source>
</reference>
<dbReference type="Proteomes" id="UP000318661">
    <property type="component" value="Unassembled WGS sequence"/>
</dbReference>
<feature type="signal peptide" evidence="1">
    <location>
        <begin position="1"/>
        <end position="26"/>
    </location>
</feature>